<comment type="caution">
    <text evidence="1">The sequence shown here is derived from an EMBL/GenBank/DDBJ whole genome shotgun (WGS) entry which is preliminary data.</text>
</comment>
<protein>
    <submittedName>
        <fullName evidence="1">Uncharacterized protein</fullName>
    </submittedName>
</protein>
<dbReference type="EMBL" id="BART01026404">
    <property type="protein sequence ID" value="GAG96478.1"/>
    <property type="molecule type" value="Genomic_DNA"/>
</dbReference>
<reference evidence="1" key="1">
    <citation type="journal article" date="2014" name="Front. Microbiol.">
        <title>High frequency of phylogenetically diverse reductive dehalogenase-homologous genes in deep subseafloor sedimentary metagenomes.</title>
        <authorList>
            <person name="Kawai M."/>
            <person name="Futagami T."/>
            <person name="Toyoda A."/>
            <person name="Takaki Y."/>
            <person name="Nishi S."/>
            <person name="Hori S."/>
            <person name="Arai W."/>
            <person name="Tsubouchi T."/>
            <person name="Morono Y."/>
            <person name="Uchiyama I."/>
            <person name="Ito T."/>
            <person name="Fujiyama A."/>
            <person name="Inagaki F."/>
            <person name="Takami H."/>
        </authorList>
    </citation>
    <scope>NUCLEOTIDE SEQUENCE</scope>
    <source>
        <strain evidence="1">Expedition CK06-06</strain>
    </source>
</reference>
<proteinExistence type="predicted"/>
<gene>
    <name evidence="1" type="ORF">S01H4_47108</name>
</gene>
<organism evidence="1">
    <name type="scientific">marine sediment metagenome</name>
    <dbReference type="NCBI Taxonomy" id="412755"/>
    <lineage>
        <taxon>unclassified sequences</taxon>
        <taxon>metagenomes</taxon>
        <taxon>ecological metagenomes</taxon>
    </lineage>
</organism>
<name>X1CJU0_9ZZZZ</name>
<feature type="non-terminal residue" evidence="1">
    <location>
        <position position="1"/>
    </location>
</feature>
<dbReference type="AlphaFoldDB" id="X1CJU0"/>
<sequence length="93" mass="10085">VGSCSEIWFNENKCGGNQGCIVAGAHDGQFPDFGRLFQQIIAGQAINAGQSIKFDERCGTIIQGSFIHTETGNARMDGGNLEVRSSQLWKHEV</sequence>
<evidence type="ECO:0000313" key="1">
    <source>
        <dbReference type="EMBL" id="GAG96478.1"/>
    </source>
</evidence>
<accession>X1CJU0</accession>